<feature type="region of interest" description="Disordered" evidence="1">
    <location>
        <begin position="34"/>
        <end position="53"/>
    </location>
</feature>
<accession>A0A7T8GSM1</accession>
<feature type="non-terminal residue" evidence="2">
    <location>
        <position position="53"/>
    </location>
</feature>
<feature type="non-terminal residue" evidence="2">
    <location>
        <position position="1"/>
    </location>
</feature>
<dbReference type="EMBL" id="CP045905">
    <property type="protein sequence ID" value="QQP37054.1"/>
    <property type="molecule type" value="Genomic_DNA"/>
</dbReference>
<keyword evidence="3" id="KW-1185">Reference proteome</keyword>
<dbReference type="AlphaFoldDB" id="A0A7T8GSM1"/>
<dbReference type="OrthoDB" id="6620396at2759"/>
<gene>
    <name evidence="2" type="ORF">FKW44_022356</name>
</gene>
<organism evidence="2 3">
    <name type="scientific">Caligus rogercresseyi</name>
    <name type="common">Sea louse</name>
    <dbReference type="NCBI Taxonomy" id="217165"/>
    <lineage>
        <taxon>Eukaryota</taxon>
        <taxon>Metazoa</taxon>
        <taxon>Ecdysozoa</taxon>
        <taxon>Arthropoda</taxon>
        <taxon>Crustacea</taxon>
        <taxon>Multicrustacea</taxon>
        <taxon>Hexanauplia</taxon>
        <taxon>Copepoda</taxon>
        <taxon>Siphonostomatoida</taxon>
        <taxon>Caligidae</taxon>
        <taxon>Caligus</taxon>
    </lineage>
</organism>
<reference evidence="3" key="1">
    <citation type="submission" date="2021-01" db="EMBL/GenBank/DDBJ databases">
        <title>Caligus Genome Assembly.</title>
        <authorList>
            <person name="Gallardo-Escarate C."/>
        </authorList>
    </citation>
    <scope>NUCLEOTIDE SEQUENCE [LARGE SCALE GENOMIC DNA]</scope>
</reference>
<sequence>LVQLDTSHKDMVQKNRNYLKVIVESILYTAQQNIHQRGHEEDRSMIGQQSYIN</sequence>
<evidence type="ECO:0000313" key="2">
    <source>
        <dbReference type="EMBL" id="QQP37054.1"/>
    </source>
</evidence>
<dbReference type="Proteomes" id="UP000595437">
    <property type="component" value="Chromosome 16"/>
</dbReference>
<evidence type="ECO:0000256" key="1">
    <source>
        <dbReference type="SAM" id="MobiDB-lite"/>
    </source>
</evidence>
<proteinExistence type="predicted"/>
<protein>
    <submittedName>
        <fullName evidence="2">Uncharacterized protein</fullName>
    </submittedName>
</protein>
<evidence type="ECO:0000313" key="3">
    <source>
        <dbReference type="Proteomes" id="UP000595437"/>
    </source>
</evidence>
<name>A0A7T8GSM1_CALRO</name>